<gene>
    <name evidence="12" type="ORF">LZG35_01820</name>
</gene>
<keyword evidence="5 9" id="KW-0697">Rotamase</keyword>
<dbReference type="AlphaFoldDB" id="A0A9Q3W3X1"/>
<dbReference type="InterPro" id="IPR046357">
    <property type="entry name" value="PPIase_dom_sf"/>
</dbReference>
<dbReference type="Pfam" id="PF00254">
    <property type="entry name" value="FKBP_C"/>
    <property type="match status" value="1"/>
</dbReference>
<evidence type="ECO:0000256" key="9">
    <source>
        <dbReference type="PROSITE-ProRule" id="PRU00277"/>
    </source>
</evidence>
<name>A0A9Q3W3X1_9GAMM</name>
<proteinExistence type="inferred from homology"/>
<dbReference type="GO" id="GO:0042026">
    <property type="term" value="P:protein refolding"/>
    <property type="evidence" value="ECO:0007669"/>
    <property type="project" value="UniProtKB-ARBA"/>
</dbReference>
<evidence type="ECO:0000256" key="7">
    <source>
        <dbReference type="ARBA" id="ARBA00023235"/>
    </source>
</evidence>
<evidence type="ECO:0000313" key="13">
    <source>
        <dbReference type="Proteomes" id="UP001107961"/>
    </source>
</evidence>
<keyword evidence="13" id="KW-1185">Reference proteome</keyword>
<evidence type="ECO:0000313" key="12">
    <source>
        <dbReference type="EMBL" id="MCE7507357.1"/>
    </source>
</evidence>
<dbReference type="Proteomes" id="UP001107961">
    <property type="component" value="Unassembled WGS sequence"/>
</dbReference>
<evidence type="ECO:0000256" key="2">
    <source>
        <dbReference type="ARBA" id="ARBA00004496"/>
    </source>
</evidence>
<evidence type="ECO:0000256" key="5">
    <source>
        <dbReference type="ARBA" id="ARBA00023110"/>
    </source>
</evidence>
<dbReference type="PANTHER" id="PTHR47861:SF3">
    <property type="entry name" value="FKBP-TYPE PEPTIDYL-PROLYL CIS-TRANS ISOMERASE SLYD"/>
    <property type="match status" value="1"/>
</dbReference>
<evidence type="ECO:0000256" key="4">
    <source>
        <dbReference type="ARBA" id="ARBA00022490"/>
    </source>
</evidence>
<comment type="caution">
    <text evidence="12">The sequence shown here is derived from an EMBL/GenBank/DDBJ whole genome shotgun (WGS) entry which is preliminary data.</text>
</comment>
<keyword evidence="4" id="KW-0963">Cytoplasm</keyword>
<comment type="subcellular location">
    <subcellularLocation>
        <location evidence="2">Cytoplasm</location>
    </subcellularLocation>
</comment>
<organism evidence="12 13">
    <name type="scientific">Alloalcanivorax xenomutans</name>
    <dbReference type="NCBI Taxonomy" id="1094342"/>
    <lineage>
        <taxon>Bacteria</taxon>
        <taxon>Pseudomonadati</taxon>
        <taxon>Pseudomonadota</taxon>
        <taxon>Gammaproteobacteria</taxon>
        <taxon>Oceanospirillales</taxon>
        <taxon>Alcanivoracaceae</taxon>
        <taxon>Alloalcanivorax</taxon>
    </lineage>
</organism>
<comment type="similarity">
    <text evidence="3 10">Belongs to the FKBP-type PPIase family.</text>
</comment>
<dbReference type="InterPro" id="IPR001179">
    <property type="entry name" value="PPIase_FKBP_dom"/>
</dbReference>
<evidence type="ECO:0000256" key="10">
    <source>
        <dbReference type="RuleBase" id="RU003915"/>
    </source>
</evidence>
<dbReference type="KEGG" id="axe:P40_00300"/>
<dbReference type="EMBL" id="JAJVKT010000002">
    <property type="protein sequence ID" value="MCE7507357.1"/>
    <property type="molecule type" value="Genomic_DNA"/>
</dbReference>
<sequence>MPINKDKVVTLHYTLLDGADGSELERSAEDAPLLYLHGAGNILPGLEAALEGKDVGEDVEVTLAAADAYGERDDSLRQRLPAKYFKHAGKLKPGKVVRLQTEQGPRLVTVVKVGLKTVDVDANHPLAGRALRFQLSVKDIRDASAEEIAHRHVHGPGGHQH</sequence>
<dbReference type="EC" id="5.2.1.8" evidence="10"/>
<evidence type="ECO:0000256" key="6">
    <source>
        <dbReference type="ARBA" id="ARBA00023186"/>
    </source>
</evidence>
<dbReference type="PROSITE" id="PS50059">
    <property type="entry name" value="FKBP_PPIASE"/>
    <property type="match status" value="1"/>
</dbReference>
<protein>
    <recommendedName>
        <fullName evidence="10">Peptidyl-prolyl cis-trans isomerase</fullName>
        <ecNumber evidence="10">5.2.1.8</ecNumber>
    </recommendedName>
</protein>
<evidence type="ECO:0000256" key="3">
    <source>
        <dbReference type="ARBA" id="ARBA00006577"/>
    </source>
</evidence>
<dbReference type="SUPFAM" id="SSF54534">
    <property type="entry name" value="FKBP-like"/>
    <property type="match status" value="1"/>
</dbReference>
<comment type="catalytic activity">
    <reaction evidence="1 9 10">
        <text>[protein]-peptidylproline (omega=180) = [protein]-peptidylproline (omega=0)</text>
        <dbReference type="Rhea" id="RHEA:16237"/>
        <dbReference type="Rhea" id="RHEA-COMP:10747"/>
        <dbReference type="Rhea" id="RHEA-COMP:10748"/>
        <dbReference type="ChEBI" id="CHEBI:83833"/>
        <dbReference type="ChEBI" id="CHEBI:83834"/>
        <dbReference type="EC" id="5.2.1.8"/>
    </reaction>
</comment>
<dbReference type="GO" id="GO:0005737">
    <property type="term" value="C:cytoplasm"/>
    <property type="evidence" value="ECO:0007669"/>
    <property type="project" value="UniProtKB-SubCell"/>
</dbReference>
<reference evidence="12" key="1">
    <citation type="submission" date="2022-01" db="EMBL/GenBank/DDBJ databases">
        <authorList>
            <person name="Karlyshev A.V."/>
            <person name="Jaspars M."/>
        </authorList>
    </citation>
    <scope>NUCLEOTIDE SEQUENCE</scope>
    <source>
        <strain evidence="12">AGSA3-2</strain>
    </source>
</reference>
<dbReference type="RefSeq" id="WP_022997452.1">
    <property type="nucleotide sequence ID" value="NZ_CBDDTQ010000003.1"/>
</dbReference>
<evidence type="ECO:0000256" key="1">
    <source>
        <dbReference type="ARBA" id="ARBA00000971"/>
    </source>
</evidence>
<keyword evidence="7 9" id="KW-0413">Isomerase</keyword>
<keyword evidence="6" id="KW-0143">Chaperone</keyword>
<evidence type="ECO:0000259" key="11">
    <source>
        <dbReference type="PROSITE" id="PS50059"/>
    </source>
</evidence>
<feature type="domain" description="PPIase FKBP-type" evidence="11">
    <location>
        <begin position="6"/>
        <end position="81"/>
    </location>
</feature>
<comment type="function">
    <text evidence="8">Also involved in hydrogenase metallocenter assembly, probably by participating in the nickel insertion step. This function in hydrogenase biosynthesis requires chaperone activity and the presence of the metal-binding domain, but not PPIase activity.</text>
</comment>
<dbReference type="PANTHER" id="PTHR47861">
    <property type="entry name" value="FKBP-TYPE PEPTIDYL-PROLYL CIS-TRANS ISOMERASE SLYD"/>
    <property type="match status" value="1"/>
</dbReference>
<accession>A0A9Q3W3X1</accession>
<evidence type="ECO:0000256" key="8">
    <source>
        <dbReference type="ARBA" id="ARBA00037071"/>
    </source>
</evidence>
<dbReference type="GeneID" id="94684813"/>
<dbReference type="GO" id="GO:0003755">
    <property type="term" value="F:peptidyl-prolyl cis-trans isomerase activity"/>
    <property type="evidence" value="ECO:0007669"/>
    <property type="project" value="UniProtKB-UniRule"/>
</dbReference>
<dbReference type="Gene3D" id="3.10.50.40">
    <property type="match status" value="1"/>
</dbReference>